<dbReference type="GO" id="GO:0016020">
    <property type="term" value="C:membrane"/>
    <property type="evidence" value="ECO:0007669"/>
    <property type="project" value="InterPro"/>
</dbReference>
<evidence type="ECO:0000256" key="11">
    <source>
        <dbReference type="ARBA" id="ARBA00023136"/>
    </source>
</evidence>
<dbReference type="InterPro" id="IPR017900">
    <property type="entry name" value="4Fe4S_Fe_S_CS"/>
</dbReference>
<keyword evidence="6" id="KW-1278">Translocase</keyword>
<evidence type="ECO:0000256" key="6">
    <source>
        <dbReference type="ARBA" id="ARBA00022967"/>
    </source>
</evidence>
<dbReference type="PANTHER" id="PTHR10849">
    <property type="entry name" value="NADH DEHYDROGENASE UBIQUINONE IRON-SULFUR PROTEIN 8, MITOCHONDRIAL"/>
    <property type="match status" value="1"/>
</dbReference>
<proteinExistence type="predicted"/>
<dbReference type="GO" id="GO:0051539">
    <property type="term" value="F:4 iron, 4 sulfur cluster binding"/>
    <property type="evidence" value="ECO:0007669"/>
    <property type="project" value="UniProtKB-KW"/>
</dbReference>
<keyword evidence="11" id="KW-0472">Membrane</keyword>
<dbReference type="GO" id="GO:0048038">
    <property type="term" value="F:quinone binding"/>
    <property type="evidence" value="ECO:0007669"/>
    <property type="project" value="UniProtKB-KW"/>
</dbReference>
<evidence type="ECO:0000256" key="5">
    <source>
        <dbReference type="ARBA" id="ARBA00022737"/>
    </source>
</evidence>
<dbReference type="GO" id="GO:0016651">
    <property type="term" value="F:oxidoreductase activity, acting on NAD(P)H"/>
    <property type="evidence" value="ECO:0007669"/>
    <property type="project" value="InterPro"/>
</dbReference>
<dbReference type="InterPro" id="IPR017896">
    <property type="entry name" value="4Fe4S_Fe-S-bd"/>
</dbReference>
<evidence type="ECO:0000256" key="3">
    <source>
        <dbReference type="ARBA" id="ARBA00022719"/>
    </source>
</evidence>
<keyword evidence="4" id="KW-0479">Metal-binding</keyword>
<evidence type="ECO:0000259" key="12">
    <source>
        <dbReference type="PROSITE" id="PS51379"/>
    </source>
</evidence>
<dbReference type="AlphaFoldDB" id="A0A964RLJ7"/>
<keyword evidence="8" id="KW-0411">Iron-sulfur</keyword>
<dbReference type="SUPFAM" id="SSF46548">
    <property type="entry name" value="alpha-helical ferredoxin"/>
    <property type="match status" value="1"/>
</dbReference>
<evidence type="ECO:0000256" key="7">
    <source>
        <dbReference type="ARBA" id="ARBA00023004"/>
    </source>
</evidence>
<feature type="domain" description="4Fe-4S ferredoxin-type" evidence="12">
    <location>
        <begin position="78"/>
        <end position="107"/>
    </location>
</feature>
<evidence type="ECO:0000256" key="8">
    <source>
        <dbReference type="ARBA" id="ARBA00023014"/>
    </source>
</evidence>
<protein>
    <submittedName>
        <fullName evidence="13">4Fe-4S dicluster domain-containing protein</fullName>
    </submittedName>
</protein>
<dbReference type="InterPro" id="IPR010226">
    <property type="entry name" value="NADH_quinone_OxRdtase_chainI"/>
</dbReference>
<dbReference type="EMBL" id="WSRQ01000010">
    <property type="protein sequence ID" value="MVX63660.1"/>
    <property type="molecule type" value="Genomic_DNA"/>
</dbReference>
<feature type="domain" description="4Fe-4S ferredoxin-type" evidence="12">
    <location>
        <begin position="39"/>
        <end position="68"/>
    </location>
</feature>
<dbReference type="Gene3D" id="3.30.70.3270">
    <property type="match status" value="1"/>
</dbReference>
<dbReference type="GO" id="GO:0046872">
    <property type="term" value="F:metal ion binding"/>
    <property type="evidence" value="ECO:0007669"/>
    <property type="project" value="UniProtKB-KW"/>
</dbReference>
<keyword evidence="10" id="KW-0830">Ubiquinone</keyword>
<keyword evidence="1" id="KW-1003">Cell membrane</keyword>
<evidence type="ECO:0000256" key="10">
    <source>
        <dbReference type="ARBA" id="ARBA00023075"/>
    </source>
</evidence>
<evidence type="ECO:0000256" key="1">
    <source>
        <dbReference type="ARBA" id="ARBA00022475"/>
    </source>
</evidence>
<comment type="caution">
    <text evidence="13">The sequence shown here is derived from an EMBL/GenBank/DDBJ whole genome shotgun (WGS) entry which is preliminary data.</text>
</comment>
<evidence type="ECO:0000313" key="14">
    <source>
        <dbReference type="Proteomes" id="UP000656077"/>
    </source>
</evidence>
<keyword evidence="3" id="KW-0874">Quinone</keyword>
<dbReference type="RefSeq" id="WP_160358758.1">
    <property type="nucleotide sequence ID" value="NZ_WSRQ01000010.1"/>
</dbReference>
<keyword evidence="2" id="KW-0004">4Fe-4S</keyword>
<keyword evidence="5" id="KW-0677">Repeat</keyword>
<organism evidence="13 14">
    <name type="scientific">Clostridium chromiireducens</name>
    <dbReference type="NCBI Taxonomy" id="225345"/>
    <lineage>
        <taxon>Bacteria</taxon>
        <taxon>Bacillati</taxon>
        <taxon>Bacillota</taxon>
        <taxon>Clostridia</taxon>
        <taxon>Eubacteriales</taxon>
        <taxon>Clostridiaceae</taxon>
        <taxon>Clostridium</taxon>
    </lineage>
</organism>
<accession>A0A964RLJ7</accession>
<dbReference type="Proteomes" id="UP000656077">
    <property type="component" value="Unassembled WGS sequence"/>
</dbReference>
<dbReference type="PROSITE" id="PS00198">
    <property type="entry name" value="4FE4S_FER_1"/>
    <property type="match status" value="2"/>
</dbReference>
<keyword evidence="7" id="KW-0408">Iron</keyword>
<sequence>MFGKGLMNGLRVTLGHLFEKNITQQYPEEHPKLPERSRCSFQLDSEKCTSCGICALSCPNRVITVDSYKYENKKKHLSKYEMQLEYCLFCGLCVESCPSKALKVTSDFELSAYSRAETKLTLFSSNSQEELR</sequence>
<keyword evidence="9" id="KW-0520">NAD</keyword>
<dbReference type="PANTHER" id="PTHR10849:SF24">
    <property type="entry name" value="NADH-QUINONE OXIDOREDUCTASE SUBUNIT I 2"/>
    <property type="match status" value="1"/>
</dbReference>
<dbReference type="Pfam" id="PF12838">
    <property type="entry name" value="Fer4_7"/>
    <property type="match status" value="1"/>
</dbReference>
<reference evidence="13" key="1">
    <citation type="submission" date="2019-12" db="EMBL/GenBank/DDBJ databases">
        <title>Microbes associate with the intestines of laboratory mice.</title>
        <authorList>
            <person name="Navarre W."/>
            <person name="Wong E."/>
        </authorList>
    </citation>
    <scope>NUCLEOTIDE SEQUENCE</scope>
    <source>
        <strain evidence="13">NM79_F5</strain>
    </source>
</reference>
<name>A0A964RLJ7_9CLOT</name>
<dbReference type="PROSITE" id="PS51379">
    <property type="entry name" value="4FE4S_FER_2"/>
    <property type="match status" value="2"/>
</dbReference>
<evidence type="ECO:0000256" key="2">
    <source>
        <dbReference type="ARBA" id="ARBA00022485"/>
    </source>
</evidence>
<evidence type="ECO:0000256" key="9">
    <source>
        <dbReference type="ARBA" id="ARBA00023027"/>
    </source>
</evidence>
<gene>
    <name evidence="13" type="ORF">GKZ28_08125</name>
</gene>
<evidence type="ECO:0000313" key="13">
    <source>
        <dbReference type="EMBL" id="MVX63660.1"/>
    </source>
</evidence>
<evidence type="ECO:0000256" key="4">
    <source>
        <dbReference type="ARBA" id="ARBA00022723"/>
    </source>
</evidence>